<evidence type="ECO:0000313" key="2">
    <source>
        <dbReference type="EMBL" id="CAK9118252.1"/>
    </source>
</evidence>
<comment type="caution">
    <text evidence="2">The sequence shown here is derived from an EMBL/GenBank/DDBJ whole genome shotgun (WGS) entry which is preliminary data.</text>
</comment>
<dbReference type="EMBL" id="CAXAMN010028950">
    <property type="protein sequence ID" value="CAK9118252.1"/>
    <property type="molecule type" value="Genomic_DNA"/>
</dbReference>
<gene>
    <name evidence="2" type="ORF">CCMP2556_LOCUS55380</name>
</gene>
<dbReference type="Proteomes" id="UP001642484">
    <property type="component" value="Unassembled WGS sequence"/>
</dbReference>
<reference evidence="2 3" key="1">
    <citation type="submission" date="2024-02" db="EMBL/GenBank/DDBJ databases">
        <authorList>
            <person name="Chen Y."/>
            <person name="Shah S."/>
            <person name="Dougan E. K."/>
            <person name="Thang M."/>
            <person name="Chan C."/>
        </authorList>
    </citation>
    <scope>NUCLEOTIDE SEQUENCE [LARGE SCALE GENOMIC DNA]</scope>
</reference>
<organism evidence="2 3">
    <name type="scientific">Durusdinium trenchii</name>
    <dbReference type="NCBI Taxonomy" id="1381693"/>
    <lineage>
        <taxon>Eukaryota</taxon>
        <taxon>Sar</taxon>
        <taxon>Alveolata</taxon>
        <taxon>Dinophyceae</taxon>
        <taxon>Suessiales</taxon>
        <taxon>Symbiodiniaceae</taxon>
        <taxon>Durusdinium</taxon>
    </lineage>
</organism>
<feature type="chain" id="PRO_5047242697" evidence="1">
    <location>
        <begin position="23"/>
        <end position="417"/>
    </location>
</feature>
<name>A0ABP0T0M4_9DINO</name>
<accession>A0ABP0T0M4</accession>
<protein>
    <submittedName>
        <fullName evidence="2">Uncharacterized protein</fullName>
    </submittedName>
</protein>
<feature type="signal peptide" evidence="1">
    <location>
        <begin position="1"/>
        <end position="22"/>
    </location>
</feature>
<evidence type="ECO:0000256" key="1">
    <source>
        <dbReference type="SAM" id="SignalP"/>
    </source>
</evidence>
<evidence type="ECO:0000313" key="3">
    <source>
        <dbReference type="Proteomes" id="UP001642484"/>
    </source>
</evidence>
<keyword evidence="1" id="KW-0732">Signal</keyword>
<keyword evidence="3" id="KW-1185">Reference proteome</keyword>
<sequence>MDRNGRSATWTVFVLLPPFAMANVATELQRSSYLAGSSDPETYVPDQTFTDCTALTTFASPPTDASVTAAMDFCSSQSDCGGFLYASASATAFCMPQSFWSNASTNAIAFVRHVYSHGCDLRLTLEETTSTSQGILEISRPACVRLAAHDAWRSAPTVERRSAPAPDVTVAGATYKEGVEIFLSEDEASSQSRDGSVHTMSDDNGVIYFMPGPSHADRSLYAQPFDLDGYFPLYETEAAAQLASTEAGGTGSAFSVGPGSNYGAPGVWSQAPADRLLWMPSDAVSLYLGDYVAPFTLDGYFPLYHTAALAAKASADSASEALGPQGERGHPRSWSTGTRDVYYMPSLPGGTKFYGSYPSASPVISYAAVVDVAGLGGGASVDATSAGKSVEAERNFPHTAAAAALLSAAPASAWFAR</sequence>
<proteinExistence type="predicted"/>